<feature type="domain" description="Pyrroline-5-carboxylate reductase catalytic N-terminal" evidence="4">
    <location>
        <begin position="7"/>
        <end position="104"/>
    </location>
</feature>
<dbReference type="Proteomes" id="UP001519343">
    <property type="component" value="Unassembled WGS sequence"/>
</dbReference>
<dbReference type="PANTHER" id="PTHR11645:SF49">
    <property type="entry name" value="PYRROLINE-5-CARBOXYLATE REDUCTASE 1"/>
    <property type="match status" value="1"/>
</dbReference>
<dbReference type="InterPro" id="IPR000304">
    <property type="entry name" value="Pyrroline-COOH_reductase"/>
</dbReference>
<evidence type="ECO:0000256" key="3">
    <source>
        <dbReference type="NCBIfam" id="TIGR00112"/>
    </source>
</evidence>
<dbReference type="RefSeq" id="WP_209812637.1">
    <property type="nucleotide sequence ID" value="NZ_JAGGKT010000024.1"/>
</dbReference>
<dbReference type="Gene3D" id="1.10.3730.10">
    <property type="entry name" value="ProC C-terminal domain-like"/>
    <property type="match status" value="1"/>
</dbReference>
<dbReference type="NCBIfam" id="TIGR00112">
    <property type="entry name" value="proC"/>
    <property type="match status" value="1"/>
</dbReference>
<accession>A0ABS4GWK2</accession>
<keyword evidence="7" id="KW-1185">Reference proteome</keyword>
<dbReference type="InterPro" id="IPR028939">
    <property type="entry name" value="P5C_Rdtase_cat_N"/>
</dbReference>
<comment type="similarity">
    <text evidence="1 2">Belongs to the pyrroline-5-carboxylate reductase family.</text>
</comment>
<keyword evidence="2" id="KW-0641">Proline biosynthesis</keyword>
<organism evidence="6 7">
    <name type="scientific">Ammoniphilus resinae</name>
    <dbReference type="NCBI Taxonomy" id="861532"/>
    <lineage>
        <taxon>Bacteria</taxon>
        <taxon>Bacillati</taxon>
        <taxon>Bacillota</taxon>
        <taxon>Bacilli</taxon>
        <taxon>Bacillales</taxon>
        <taxon>Paenibacillaceae</taxon>
        <taxon>Aneurinibacillus group</taxon>
        <taxon>Ammoniphilus</taxon>
    </lineage>
</organism>
<dbReference type="PIRSF" id="PIRSF000193">
    <property type="entry name" value="Pyrrol-5-carb_rd"/>
    <property type="match status" value="1"/>
</dbReference>
<keyword evidence="2" id="KW-0963">Cytoplasm</keyword>
<reference evidence="6 7" key="1">
    <citation type="submission" date="2021-03" db="EMBL/GenBank/DDBJ databases">
        <title>Genomic Encyclopedia of Type Strains, Phase IV (KMG-IV): sequencing the most valuable type-strain genomes for metagenomic binning, comparative biology and taxonomic classification.</title>
        <authorList>
            <person name="Goeker M."/>
        </authorList>
    </citation>
    <scope>NUCLEOTIDE SEQUENCE [LARGE SCALE GENOMIC DNA]</scope>
    <source>
        <strain evidence="6 7">DSM 24738</strain>
    </source>
</reference>
<name>A0ABS4GWK2_9BACL</name>
<dbReference type="Pfam" id="PF14748">
    <property type="entry name" value="P5CR_dimer"/>
    <property type="match status" value="1"/>
</dbReference>
<evidence type="ECO:0000256" key="1">
    <source>
        <dbReference type="ARBA" id="ARBA00005525"/>
    </source>
</evidence>
<evidence type="ECO:0000313" key="7">
    <source>
        <dbReference type="Proteomes" id="UP001519343"/>
    </source>
</evidence>
<dbReference type="InterPro" id="IPR008927">
    <property type="entry name" value="6-PGluconate_DH-like_C_sf"/>
</dbReference>
<keyword evidence="2" id="KW-0028">Amino-acid biosynthesis</keyword>
<proteinExistence type="inferred from homology"/>
<dbReference type="InterPro" id="IPR036291">
    <property type="entry name" value="NAD(P)-bd_dom_sf"/>
</dbReference>
<keyword evidence="2" id="KW-0521">NADP</keyword>
<dbReference type="EMBL" id="JAGGKT010000024">
    <property type="protein sequence ID" value="MBP1934654.1"/>
    <property type="molecule type" value="Genomic_DNA"/>
</dbReference>
<comment type="catalytic activity">
    <reaction evidence="2">
        <text>L-proline + NADP(+) = (S)-1-pyrroline-5-carboxylate + NADPH + 2 H(+)</text>
        <dbReference type="Rhea" id="RHEA:14109"/>
        <dbReference type="ChEBI" id="CHEBI:15378"/>
        <dbReference type="ChEBI" id="CHEBI:17388"/>
        <dbReference type="ChEBI" id="CHEBI:57783"/>
        <dbReference type="ChEBI" id="CHEBI:58349"/>
        <dbReference type="ChEBI" id="CHEBI:60039"/>
        <dbReference type="EC" id="1.5.1.2"/>
    </reaction>
</comment>
<comment type="function">
    <text evidence="2">Catalyzes the reduction of 1-pyrroline-5-carboxylate (PCA) to L-proline.</text>
</comment>
<comment type="catalytic activity">
    <reaction evidence="2">
        <text>L-proline + NAD(+) = (S)-1-pyrroline-5-carboxylate + NADH + 2 H(+)</text>
        <dbReference type="Rhea" id="RHEA:14105"/>
        <dbReference type="ChEBI" id="CHEBI:15378"/>
        <dbReference type="ChEBI" id="CHEBI:17388"/>
        <dbReference type="ChEBI" id="CHEBI:57540"/>
        <dbReference type="ChEBI" id="CHEBI:57945"/>
        <dbReference type="ChEBI" id="CHEBI:60039"/>
        <dbReference type="EC" id="1.5.1.2"/>
    </reaction>
</comment>
<evidence type="ECO:0000259" key="5">
    <source>
        <dbReference type="Pfam" id="PF14748"/>
    </source>
</evidence>
<dbReference type="SUPFAM" id="SSF51735">
    <property type="entry name" value="NAD(P)-binding Rossmann-fold domains"/>
    <property type="match status" value="1"/>
</dbReference>
<dbReference type="SUPFAM" id="SSF48179">
    <property type="entry name" value="6-phosphogluconate dehydrogenase C-terminal domain-like"/>
    <property type="match status" value="1"/>
</dbReference>
<dbReference type="PANTHER" id="PTHR11645">
    <property type="entry name" value="PYRROLINE-5-CARBOXYLATE REDUCTASE"/>
    <property type="match status" value="1"/>
</dbReference>
<dbReference type="HAMAP" id="MF_01925">
    <property type="entry name" value="P5C_reductase"/>
    <property type="match status" value="1"/>
</dbReference>
<evidence type="ECO:0000256" key="2">
    <source>
        <dbReference type="HAMAP-Rule" id="MF_01925"/>
    </source>
</evidence>
<comment type="subcellular location">
    <subcellularLocation>
        <location evidence="2">Cytoplasm</location>
    </subcellularLocation>
</comment>
<comment type="pathway">
    <text evidence="2">Amino-acid biosynthesis; L-proline biosynthesis; L-proline from L-glutamate 5-semialdehyde: step 1/1.</text>
</comment>
<evidence type="ECO:0000313" key="6">
    <source>
        <dbReference type="EMBL" id="MBP1934654.1"/>
    </source>
</evidence>
<dbReference type="InterPro" id="IPR029036">
    <property type="entry name" value="P5CR_dimer"/>
</dbReference>
<evidence type="ECO:0000259" key="4">
    <source>
        <dbReference type="Pfam" id="PF03807"/>
    </source>
</evidence>
<gene>
    <name evidence="2" type="primary">proC</name>
    <name evidence="6" type="ORF">J2Z37_004674</name>
</gene>
<dbReference type="Gene3D" id="3.40.50.720">
    <property type="entry name" value="NAD(P)-binding Rossmann-like Domain"/>
    <property type="match status" value="1"/>
</dbReference>
<comment type="caution">
    <text evidence="6">The sequence shown here is derived from an EMBL/GenBank/DDBJ whole genome shotgun (WGS) entry which is preliminary data.</text>
</comment>
<keyword evidence="2 6" id="KW-0560">Oxidoreductase</keyword>
<protein>
    <recommendedName>
        <fullName evidence="2 3">Pyrroline-5-carboxylate reductase</fullName>
        <shortName evidence="2">P5C reductase</shortName>
        <shortName evidence="2">P5CR</shortName>
        <ecNumber evidence="2 3">1.5.1.2</ecNumber>
    </recommendedName>
    <alternativeName>
        <fullName evidence="2">PCA reductase</fullName>
    </alternativeName>
</protein>
<feature type="domain" description="Pyrroline-5-carboxylate reductase dimerisation" evidence="5">
    <location>
        <begin position="167"/>
        <end position="271"/>
    </location>
</feature>
<dbReference type="EC" id="1.5.1.2" evidence="2 3"/>
<dbReference type="GO" id="GO:0004735">
    <property type="term" value="F:pyrroline-5-carboxylate reductase activity"/>
    <property type="evidence" value="ECO:0007669"/>
    <property type="project" value="UniProtKB-EC"/>
</dbReference>
<dbReference type="Pfam" id="PF03807">
    <property type="entry name" value="F420_oxidored"/>
    <property type="match status" value="1"/>
</dbReference>
<sequence>MYLRDKKICFIGAGSMAEAILAGMFNQKIITPRNVSITNRANRFRLNELFTKFGVVADADYREQSIQEADILILAMKPKDVGSALSELKHLTNPRQLIVSVVAGITTDFITNILGHSAPVIRTMPNTSATIGLSATAISSGITATDEHILIAKEIFESIGSVVIVEENQLDAVTGVSGSGPAYIYLLVEAMQKGAVQAGLPAGMSRELILQTIIGAAEMLKETGEDPAVLREKVTSPGGTTQAGLEVLRSLGFEQALVACILRATERSKELGAILSESKT</sequence>